<dbReference type="EMBL" id="MCBR01018442">
    <property type="protein sequence ID" value="RKF58200.1"/>
    <property type="molecule type" value="Genomic_DNA"/>
</dbReference>
<gene>
    <name evidence="1" type="ORF">GcC1_184007</name>
</gene>
<name>A0A420HLA6_9PEZI</name>
<dbReference type="InterPro" id="IPR051083">
    <property type="entry name" value="GrpII_Intron_Splice-Mob/Def"/>
</dbReference>
<accession>A0A420HLA6</accession>
<evidence type="ECO:0000313" key="2">
    <source>
        <dbReference type="Proteomes" id="UP000285405"/>
    </source>
</evidence>
<sequence>MVKAILPEANGLLIPNIGYYHYGERIVKSKEQVDPYCSNQSDFTRCEIITLKDQSLQPKEYVRTIKNTTGLPKESHFQANKRSNVRYYCTSGTSDVVSRLEKLRVRSENRPKHTINKNLHSLVYNENLLNLAYDLIKSKASGLNMRPFEETLDGMSQDILKDISEQLKNETFIFKPSRVYIGLANGLRPLTIASPRDKLVLQVIKMILELVFEPIFLDNSHGFRAKRSTQTAFLDVRRTFRSVAKALKAGYFEFQEVLNTNIAGTRQGSIVSPILANIFLHQLDLYVESLRTEFNRDRPRTCLGYKRIRPLYRRALYHKDVLQIREIMNRIRKIDHSDYSDPNYKRLAYIRYGDV</sequence>
<evidence type="ECO:0000313" key="1">
    <source>
        <dbReference type="EMBL" id="RKF58200.1"/>
    </source>
</evidence>
<dbReference type="CDD" id="cd01651">
    <property type="entry name" value="RT_G2_intron"/>
    <property type="match status" value="1"/>
</dbReference>
<proteinExistence type="predicted"/>
<organism evidence="1 2">
    <name type="scientific">Golovinomyces cichoracearum</name>
    <dbReference type="NCBI Taxonomy" id="62708"/>
    <lineage>
        <taxon>Eukaryota</taxon>
        <taxon>Fungi</taxon>
        <taxon>Dikarya</taxon>
        <taxon>Ascomycota</taxon>
        <taxon>Pezizomycotina</taxon>
        <taxon>Leotiomycetes</taxon>
        <taxon>Erysiphales</taxon>
        <taxon>Erysiphaceae</taxon>
        <taxon>Golovinomyces</taxon>
    </lineage>
</organism>
<reference evidence="1 2" key="1">
    <citation type="journal article" date="2018" name="BMC Genomics">
        <title>Comparative genome analyses reveal sequence features reflecting distinct modes of host-adaptation between dicot and monocot powdery mildew.</title>
        <authorList>
            <person name="Wu Y."/>
            <person name="Ma X."/>
            <person name="Pan Z."/>
            <person name="Kale S.D."/>
            <person name="Song Y."/>
            <person name="King H."/>
            <person name="Zhang Q."/>
            <person name="Presley C."/>
            <person name="Deng X."/>
            <person name="Wei C.I."/>
            <person name="Xiao S."/>
        </authorList>
    </citation>
    <scope>NUCLEOTIDE SEQUENCE [LARGE SCALE GENOMIC DNA]</scope>
    <source>
        <strain evidence="1">UCSC1</strain>
    </source>
</reference>
<dbReference type="SUPFAM" id="SSF56672">
    <property type="entry name" value="DNA/RNA polymerases"/>
    <property type="match status" value="1"/>
</dbReference>
<dbReference type="InterPro" id="IPR043502">
    <property type="entry name" value="DNA/RNA_pol_sf"/>
</dbReference>
<dbReference type="PANTHER" id="PTHR34047:SF8">
    <property type="entry name" value="PROTEIN YKFC"/>
    <property type="match status" value="1"/>
</dbReference>
<protein>
    <submittedName>
        <fullName evidence="1">Putative 91 kDa protein in cob intron</fullName>
    </submittedName>
</protein>
<dbReference type="Proteomes" id="UP000285405">
    <property type="component" value="Unassembled WGS sequence"/>
</dbReference>
<dbReference type="OrthoDB" id="5428681at2759"/>
<dbReference type="PANTHER" id="PTHR34047">
    <property type="entry name" value="NUCLEAR INTRON MATURASE 1, MITOCHONDRIAL-RELATED"/>
    <property type="match status" value="1"/>
</dbReference>
<comment type="caution">
    <text evidence="1">The sequence shown here is derived from an EMBL/GenBank/DDBJ whole genome shotgun (WGS) entry which is preliminary data.</text>
</comment>
<dbReference type="AlphaFoldDB" id="A0A420HLA6"/>